<proteinExistence type="predicted"/>
<dbReference type="SUPFAM" id="SSF88946">
    <property type="entry name" value="Sigma2 domain of RNA polymerase sigma factors"/>
    <property type="match status" value="1"/>
</dbReference>
<protein>
    <recommendedName>
        <fullName evidence="2">RNA polymerase sigma-70 region 2 domain-containing protein</fullName>
    </recommendedName>
</protein>
<name>X0SK14_9ZZZZ</name>
<comment type="caution">
    <text evidence="1">The sequence shown here is derived from an EMBL/GenBank/DDBJ whole genome shotgun (WGS) entry which is preliminary data.</text>
</comment>
<dbReference type="GO" id="GO:0003700">
    <property type="term" value="F:DNA-binding transcription factor activity"/>
    <property type="evidence" value="ECO:0007669"/>
    <property type="project" value="InterPro"/>
</dbReference>
<dbReference type="EMBL" id="BARS01003344">
    <property type="protein sequence ID" value="GAF81423.1"/>
    <property type="molecule type" value="Genomic_DNA"/>
</dbReference>
<gene>
    <name evidence="1" type="ORF">S01H1_06478</name>
</gene>
<dbReference type="GO" id="GO:0006352">
    <property type="term" value="P:DNA-templated transcription initiation"/>
    <property type="evidence" value="ECO:0007669"/>
    <property type="project" value="InterPro"/>
</dbReference>
<organism evidence="1">
    <name type="scientific">marine sediment metagenome</name>
    <dbReference type="NCBI Taxonomy" id="412755"/>
    <lineage>
        <taxon>unclassified sequences</taxon>
        <taxon>metagenomes</taxon>
        <taxon>ecological metagenomes</taxon>
    </lineage>
</organism>
<evidence type="ECO:0000313" key="1">
    <source>
        <dbReference type="EMBL" id="GAF81423.1"/>
    </source>
</evidence>
<dbReference type="Gene3D" id="1.10.1740.10">
    <property type="match status" value="1"/>
</dbReference>
<dbReference type="InterPro" id="IPR013325">
    <property type="entry name" value="RNA_pol_sigma_r2"/>
</dbReference>
<sequence length="129" mass="14750">MGMSPFERYYSDNYTRLVDQLAFKIGNSEEAEDRVQNVFMSLFARKEFCEDLMGRGEFDAYVQGAINKQPAQALREKYRQVPTTSLNADNIDFLSSIRANDNDWGMGEAELNNFYGVATVLLEDARKLP</sequence>
<evidence type="ECO:0008006" key="2">
    <source>
        <dbReference type="Google" id="ProtNLM"/>
    </source>
</evidence>
<dbReference type="AlphaFoldDB" id="X0SK14"/>
<feature type="non-terminal residue" evidence="1">
    <location>
        <position position="129"/>
    </location>
</feature>
<accession>X0SK14</accession>
<reference evidence="1" key="1">
    <citation type="journal article" date="2014" name="Front. Microbiol.">
        <title>High frequency of phylogenetically diverse reductive dehalogenase-homologous genes in deep subseafloor sedimentary metagenomes.</title>
        <authorList>
            <person name="Kawai M."/>
            <person name="Futagami T."/>
            <person name="Toyoda A."/>
            <person name="Takaki Y."/>
            <person name="Nishi S."/>
            <person name="Hori S."/>
            <person name="Arai W."/>
            <person name="Tsubouchi T."/>
            <person name="Morono Y."/>
            <person name="Uchiyama I."/>
            <person name="Ito T."/>
            <person name="Fujiyama A."/>
            <person name="Inagaki F."/>
            <person name="Takami H."/>
        </authorList>
    </citation>
    <scope>NUCLEOTIDE SEQUENCE</scope>
    <source>
        <strain evidence="1">Expedition CK06-06</strain>
    </source>
</reference>